<dbReference type="AlphaFoldDB" id="A0A1I8HKH8"/>
<feature type="compositionally biased region" description="Low complexity" evidence="1">
    <location>
        <begin position="40"/>
        <end position="52"/>
    </location>
</feature>
<evidence type="ECO:0000256" key="1">
    <source>
        <dbReference type="SAM" id="MobiDB-lite"/>
    </source>
</evidence>
<dbReference type="Proteomes" id="UP000095280">
    <property type="component" value="Unplaced"/>
</dbReference>
<evidence type="ECO:0000313" key="2">
    <source>
        <dbReference type="Proteomes" id="UP000095280"/>
    </source>
</evidence>
<feature type="region of interest" description="Disordered" evidence="1">
    <location>
        <begin position="36"/>
        <end position="55"/>
    </location>
</feature>
<name>A0A1I8HKH8_9PLAT</name>
<sequence>RAIHSIQTAFLAGFRRQFSVKRVDETSVHPASNASADLVASADGPPAGSSASECGNFTSKSELLQSRRRQHQQRLQSQNAVSSNHQIATLGEDGCSCDDNQSPSVAFEEFDNDTGRTIGIQLDDNPGVIRWQKLPCHCPDRYLHISCLETGFYEDSVYKGGRRRLIISC</sequence>
<reference evidence="3" key="1">
    <citation type="submission" date="2016-11" db="UniProtKB">
        <authorList>
            <consortium name="WormBaseParasite"/>
        </authorList>
    </citation>
    <scope>IDENTIFICATION</scope>
</reference>
<evidence type="ECO:0000313" key="3">
    <source>
        <dbReference type="WBParaSite" id="maker-uti_cns_0006564-snap-gene-0.2-mRNA-1"/>
    </source>
</evidence>
<organism evidence="2 3">
    <name type="scientific">Macrostomum lignano</name>
    <dbReference type="NCBI Taxonomy" id="282301"/>
    <lineage>
        <taxon>Eukaryota</taxon>
        <taxon>Metazoa</taxon>
        <taxon>Spiralia</taxon>
        <taxon>Lophotrochozoa</taxon>
        <taxon>Platyhelminthes</taxon>
        <taxon>Rhabditophora</taxon>
        <taxon>Macrostomorpha</taxon>
        <taxon>Macrostomida</taxon>
        <taxon>Macrostomidae</taxon>
        <taxon>Macrostomum</taxon>
    </lineage>
</organism>
<dbReference type="WBParaSite" id="maker-uti_cns_0006564-snap-gene-0.2-mRNA-1">
    <property type="protein sequence ID" value="maker-uti_cns_0006564-snap-gene-0.2-mRNA-1"/>
    <property type="gene ID" value="maker-uti_cns_0006564-snap-gene-0.2"/>
</dbReference>
<accession>A0A1I8HKH8</accession>
<feature type="region of interest" description="Disordered" evidence="1">
    <location>
        <begin position="62"/>
        <end position="83"/>
    </location>
</feature>
<protein>
    <submittedName>
        <fullName evidence="3">Pecanex-like protein</fullName>
    </submittedName>
</protein>
<keyword evidence="2" id="KW-1185">Reference proteome</keyword>
<proteinExistence type="predicted"/>